<feature type="coiled-coil region" evidence="1">
    <location>
        <begin position="148"/>
        <end position="287"/>
    </location>
</feature>
<feature type="compositionally biased region" description="Basic and acidic residues" evidence="2">
    <location>
        <begin position="11"/>
        <end position="21"/>
    </location>
</feature>
<comment type="caution">
    <text evidence="4">The sequence shown here is derived from an EMBL/GenBank/DDBJ whole genome shotgun (WGS) entry which is preliminary data.</text>
</comment>
<gene>
    <name evidence="4" type="ORF">O6P43_007566</name>
</gene>
<dbReference type="Proteomes" id="UP001163823">
    <property type="component" value="Chromosome 3"/>
</dbReference>
<proteinExistence type="predicted"/>
<evidence type="ECO:0000256" key="2">
    <source>
        <dbReference type="SAM" id="MobiDB-lite"/>
    </source>
</evidence>
<keyword evidence="1" id="KW-0175">Coiled coil</keyword>
<dbReference type="EMBL" id="JARAOO010000003">
    <property type="protein sequence ID" value="KAJ7978033.1"/>
    <property type="molecule type" value="Genomic_DNA"/>
</dbReference>
<keyword evidence="3" id="KW-0472">Membrane</keyword>
<organism evidence="4 5">
    <name type="scientific">Quillaja saponaria</name>
    <name type="common">Soap bark tree</name>
    <dbReference type="NCBI Taxonomy" id="32244"/>
    <lineage>
        <taxon>Eukaryota</taxon>
        <taxon>Viridiplantae</taxon>
        <taxon>Streptophyta</taxon>
        <taxon>Embryophyta</taxon>
        <taxon>Tracheophyta</taxon>
        <taxon>Spermatophyta</taxon>
        <taxon>Magnoliopsida</taxon>
        <taxon>eudicotyledons</taxon>
        <taxon>Gunneridae</taxon>
        <taxon>Pentapetalae</taxon>
        <taxon>rosids</taxon>
        <taxon>fabids</taxon>
        <taxon>Fabales</taxon>
        <taxon>Quillajaceae</taxon>
        <taxon>Quillaja</taxon>
    </lineage>
</organism>
<evidence type="ECO:0000256" key="1">
    <source>
        <dbReference type="SAM" id="Coils"/>
    </source>
</evidence>
<keyword evidence="3" id="KW-0812">Transmembrane</keyword>
<feature type="transmembrane region" description="Helical" evidence="3">
    <location>
        <begin position="578"/>
        <end position="598"/>
    </location>
</feature>
<evidence type="ECO:0000256" key="3">
    <source>
        <dbReference type="SAM" id="Phobius"/>
    </source>
</evidence>
<reference evidence="4" key="1">
    <citation type="journal article" date="2023" name="Science">
        <title>Elucidation of the pathway for biosynthesis of saponin adjuvants from the soapbark tree.</title>
        <authorList>
            <person name="Reed J."/>
            <person name="Orme A."/>
            <person name="El-Demerdash A."/>
            <person name="Owen C."/>
            <person name="Martin L.B.B."/>
            <person name="Misra R.C."/>
            <person name="Kikuchi S."/>
            <person name="Rejzek M."/>
            <person name="Martin A.C."/>
            <person name="Harkess A."/>
            <person name="Leebens-Mack J."/>
            <person name="Louveau T."/>
            <person name="Stephenson M.J."/>
            <person name="Osbourn A."/>
        </authorList>
    </citation>
    <scope>NUCLEOTIDE SEQUENCE</scope>
    <source>
        <strain evidence="4">S10</strain>
    </source>
</reference>
<feature type="region of interest" description="Disordered" evidence="2">
    <location>
        <begin position="1"/>
        <end position="30"/>
    </location>
</feature>
<evidence type="ECO:0000313" key="4">
    <source>
        <dbReference type="EMBL" id="KAJ7978033.1"/>
    </source>
</evidence>
<name>A0AAD7QAR3_QUISA</name>
<keyword evidence="3" id="KW-1133">Transmembrane helix</keyword>
<dbReference type="KEGG" id="qsa:O6P43_007566"/>
<dbReference type="AlphaFoldDB" id="A0AAD7QAR3"/>
<sequence>MARKKVTQQANDHKQEADQTKTHKAIPIEDPSEKLQSLKSLNSMLLKETFERRQQVESLEQTKEALEFELTRSGMEKKVLEVETDLAMEKNVGLELEKGVIFVFVETQMSQMGIQFDRLVEEKSEIERVKEAEIGVLSGEVSELMGTLEEERNRFSRVSQEKDELQGRFEFLFEEAHMLRNGLQEIKKINKKLEGEVEKLRVEGENLMEEKGEKERLIQAVTRERDLAERNLAELERVIEGVKGEMEGIVRKKEETEKDKRAQELRNVELQREMEQLNEVLVNLQSEEVVMSTKVLELEKSIGEATEKEKEMGMEIRALLEKNNEKELNIEKHKIDETIRAKNEIEQIKVSRESEIVELNKEVGELRDATLKLKELCRDLEEENKQFLSEANHNKGVLDKVMLERDDMQKNFDQEKRKVTDLMSKVSQTEDRIGKTAAELGQKRNDCEKLTEKNKVMESRVEVLAKEKDLLQKSLLEAQQHSYDLKVKIESARSNASRALIMLKNTAALLCQTKDDTNNGEEVIINGKKLDEEIQPYAEELDAIRNAFRTKNEMVGDLKQQLVLLQNSLAEVDKRKSFWTLLSSATAILAAASVAYVAKGR</sequence>
<evidence type="ECO:0000313" key="5">
    <source>
        <dbReference type="Proteomes" id="UP001163823"/>
    </source>
</evidence>
<protein>
    <submittedName>
        <fullName evidence="4">Prefoldin chaperone subunit family protein</fullName>
    </submittedName>
</protein>
<feature type="coiled-coil region" evidence="1">
    <location>
        <begin position="363"/>
        <end position="467"/>
    </location>
</feature>
<keyword evidence="5" id="KW-1185">Reference proteome</keyword>
<accession>A0AAD7QAR3</accession>